<evidence type="ECO:0000256" key="1">
    <source>
        <dbReference type="ARBA" id="ARBA00009437"/>
    </source>
</evidence>
<dbReference type="GO" id="GO:0043565">
    <property type="term" value="F:sequence-specific DNA binding"/>
    <property type="evidence" value="ECO:0007669"/>
    <property type="project" value="TreeGrafter"/>
</dbReference>
<evidence type="ECO:0000256" key="2">
    <source>
        <dbReference type="ARBA" id="ARBA00023015"/>
    </source>
</evidence>
<dbReference type="InterPro" id="IPR036390">
    <property type="entry name" value="WH_DNA-bd_sf"/>
</dbReference>
<evidence type="ECO:0000313" key="7">
    <source>
        <dbReference type="Proteomes" id="UP000316801"/>
    </source>
</evidence>
<dbReference type="Pfam" id="PF00126">
    <property type="entry name" value="HTH_1"/>
    <property type="match status" value="1"/>
</dbReference>
<name>A0A549T3Q4_9HYPH</name>
<gene>
    <name evidence="6" type="ORF">FNA46_17950</name>
</gene>
<evidence type="ECO:0000313" key="6">
    <source>
        <dbReference type="EMBL" id="TRL36454.1"/>
    </source>
</evidence>
<dbReference type="RefSeq" id="WP_143126581.1">
    <property type="nucleotide sequence ID" value="NZ_VJMG01000054.1"/>
</dbReference>
<dbReference type="PANTHER" id="PTHR30537">
    <property type="entry name" value="HTH-TYPE TRANSCRIPTIONAL REGULATOR"/>
    <property type="match status" value="1"/>
</dbReference>
<dbReference type="Gene3D" id="1.10.10.10">
    <property type="entry name" value="Winged helix-like DNA-binding domain superfamily/Winged helix DNA-binding domain"/>
    <property type="match status" value="1"/>
</dbReference>
<dbReference type="AlphaFoldDB" id="A0A549T3Q4"/>
<dbReference type="Proteomes" id="UP000316801">
    <property type="component" value="Unassembled WGS sequence"/>
</dbReference>
<dbReference type="GO" id="GO:0003700">
    <property type="term" value="F:DNA-binding transcription factor activity"/>
    <property type="evidence" value="ECO:0007669"/>
    <property type="project" value="InterPro"/>
</dbReference>
<dbReference type="SUPFAM" id="SSF46785">
    <property type="entry name" value="Winged helix' DNA-binding domain"/>
    <property type="match status" value="1"/>
</dbReference>
<comment type="similarity">
    <text evidence="1">Belongs to the LysR transcriptional regulatory family.</text>
</comment>
<dbReference type="InterPro" id="IPR000847">
    <property type="entry name" value="LysR_HTH_N"/>
</dbReference>
<dbReference type="PANTHER" id="PTHR30537:SF74">
    <property type="entry name" value="HTH-TYPE TRANSCRIPTIONAL REGULATOR TRPI"/>
    <property type="match status" value="1"/>
</dbReference>
<dbReference type="Pfam" id="PF03466">
    <property type="entry name" value="LysR_substrate"/>
    <property type="match status" value="1"/>
</dbReference>
<feature type="domain" description="HTH lysR-type" evidence="5">
    <location>
        <begin position="21"/>
        <end position="78"/>
    </location>
</feature>
<keyword evidence="4" id="KW-0804">Transcription</keyword>
<evidence type="ECO:0000256" key="3">
    <source>
        <dbReference type="ARBA" id="ARBA00023125"/>
    </source>
</evidence>
<keyword evidence="7" id="KW-1185">Reference proteome</keyword>
<comment type="caution">
    <text evidence="6">The sequence shown here is derived from an EMBL/GenBank/DDBJ whole genome shotgun (WGS) entry which is preliminary data.</text>
</comment>
<accession>A0A549T3Q4</accession>
<reference evidence="6 7" key="1">
    <citation type="submission" date="2019-07" db="EMBL/GenBank/DDBJ databases">
        <title>Ln-dependent methylotrophs.</title>
        <authorList>
            <person name="Tani A."/>
        </authorList>
    </citation>
    <scope>NUCLEOTIDE SEQUENCE [LARGE SCALE GENOMIC DNA]</scope>
    <source>
        <strain evidence="6 7">SM12</strain>
    </source>
</reference>
<protein>
    <submittedName>
        <fullName evidence="6">LysR family transcriptional regulator</fullName>
    </submittedName>
</protein>
<dbReference type="InterPro" id="IPR005119">
    <property type="entry name" value="LysR_subst-bd"/>
</dbReference>
<dbReference type="PROSITE" id="PS50931">
    <property type="entry name" value="HTH_LYSR"/>
    <property type="match status" value="1"/>
</dbReference>
<proteinExistence type="inferred from homology"/>
<sequence>MGPSVILPRPAQQLPGLSRLPPLTALRAFVVTARHASFSRAAEELHVTTAAIGQQIRLLETHLDEVLFSRNRGELVLTPAGASLYPGLAAAFDAIVDSLGALYAQGRRTTLRLLVEDSFASRWLAPRLGPLQNALGETDLIIDRSIAGEADLTRLEADCAILPLAYPLTGYHCEVLLGDTVLPVCTPAFAEHHHLQEGAHRLREVPVIYDAQAEPELDWPRWLRACGFPIRLSGKGLRLTSVSALLETVLAGNGIALARNSLVCADLQAGRLISPFGRPVPVSSSYYLIATAARRRLPPVEALFRRLQQEATTFPAHTA</sequence>
<dbReference type="InterPro" id="IPR036388">
    <property type="entry name" value="WH-like_DNA-bd_sf"/>
</dbReference>
<dbReference type="SUPFAM" id="SSF53850">
    <property type="entry name" value="Periplasmic binding protein-like II"/>
    <property type="match status" value="1"/>
</dbReference>
<dbReference type="EMBL" id="VJMG01000054">
    <property type="protein sequence ID" value="TRL36454.1"/>
    <property type="molecule type" value="Genomic_DNA"/>
</dbReference>
<dbReference type="PRINTS" id="PR00039">
    <property type="entry name" value="HTHLYSR"/>
</dbReference>
<organism evidence="6 7">
    <name type="scientific">Rhizobium straminoryzae</name>
    <dbReference type="NCBI Taxonomy" id="1387186"/>
    <lineage>
        <taxon>Bacteria</taxon>
        <taxon>Pseudomonadati</taxon>
        <taxon>Pseudomonadota</taxon>
        <taxon>Alphaproteobacteria</taxon>
        <taxon>Hyphomicrobiales</taxon>
        <taxon>Rhizobiaceae</taxon>
        <taxon>Rhizobium/Agrobacterium group</taxon>
        <taxon>Rhizobium</taxon>
    </lineage>
</organism>
<dbReference type="Gene3D" id="3.40.190.10">
    <property type="entry name" value="Periplasmic binding protein-like II"/>
    <property type="match status" value="2"/>
</dbReference>
<dbReference type="InterPro" id="IPR058163">
    <property type="entry name" value="LysR-type_TF_proteobact-type"/>
</dbReference>
<evidence type="ECO:0000256" key="4">
    <source>
        <dbReference type="ARBA" id="ARBA00023163"/>
    </source>
</evidence>
<keyword evidence="2" id="KW-0805">Transcription regulation</keyword>
<dbReference type="GO" id="GO:0006351">
    <property type="term" value="P:DNA-templated transcription"/>
    <property type="evidence" value="ECO:0007669"/>
    <property type="project" value="TreeGrafter"/>
</dbReference>
<keyword evidence="3" id="KW-0238">DNA-binding</keyword>
<evidence type="ECO:0000259" key="5">
    <source>
        <dbReference type="PROSITE" id="PS50931"/>
    </source>
</evidence>